<feature type="domain" description="Capsule synthesis protein CapA" evidence="3">
    <location>
        <begin position="74"/>
        <end position="323"/>
    </location>
</feature>
<protein>
    <submittedName>
        <fullName evidence="4">Putative polyglutamine synthesis accessory protein</fullName>
    </submittedName>
</protein>
<dbReference type="InterPro" id="IPR052169">
    <property type="entry name" value="CW_Biosynth-Accessory"/>
</dbReference>
<dbReference type="PANTHER" id="PTHR33393:SF11">
    <property type="entry name" value="POLYGLUTAMINE SYNTHESIS ACCESSORY PROTEIN RV0574C-RELATED"/>
    <property type="match status" value="1"/>
</dbReference>
<comment type="similarity">
    <text evidence="1">Belongs to the CapA family.</text>
</comment>
<proteinExistence type="inferred from homology"/>
<dbReference type="InterPro" id="IPR029052">
    <property type="entry name" value="Metallo-depent_PP-like"/>
</dbReference>
<dbReference type="AlphaFoldDB" id="A0A830EWJ7"/>
<dbReference type="SMART" id="SM00854">
    <property type="entry name" value="PGA_cap"/>
    <property type="match status" value="1"/>
</dbReference>
<dbReference type="SUPFAM" id="SSF56300">
    <property type="entry name" value="Metallo-dependent phosphatases"/>
    <property type="match status" value="1"/>
</dbReference>
<gene>
    <name evidence="4" type="ORF">GCM10009067_37920</name>
</gene>
<dbReference type="InterPro" id="IPR019079">
    <property type="entry name" value="Capsule_synth_CapA"/>
</dbReference>
<organism evidence="4 5">
    <name type="scientific">Haloarcula sebkhae</name>
    <dbReference type="NCBI Taxonomy" id="932660"/>
    <lineage>
        <taxon>Archaea</taxon>
        <taxon>Methanobacteriati</taxon>
        <taxon>Methanobacteriota</taxon>
        <taxon>Stenosarchaea group</taxon>
        <taxon>Halobacteria</taxon>
        <taxon>Halobacteriales</taxon>
        <taxon>Haloarculaceae</taxon>
        <taxon>Haloarcula</taxon>
    </lineage>
</organism>
<dbReference type="EMBL" id="BMPD01000009">
    <property type="protein sequence ID" value="GGK82112.1"/>
    <property type="molecule type" value="Genomic_DNA"/>
</dbReference>
<reference evidence="4" key="2">
    <citation type="submission" date="2020-09" db="EMBL/GenBank/DDBJ databases">
        <authorList>
            <person name="Sun Q."/>
            <person name="Ohkuma M."/>
        </authorList>
    </citation>
    <scope>NUCLEOTIDE SEQUENCE</scope>
    <source>
        <strain evidence="4">JCM 19018</strain>
    </source>
</reference>
<dbReference type="Pfam" id="PF09587">
    <property type="entry name" value="PGA_cap"/>
    <property type="match status" value="1"/>
</dbReference>
<evidence type="ECO:0000313" key="5">
    <source>
        <dbReference type="Proteomes" id="UP000614221"/>
    </source>
</evidence>
<dbReference type="PANTHER" id="PTHR33393">
    <property type="entry name" value="POLYGLUTAMINE SYNTHESIS ACCESSORY PROTEIN RV0574C-RELATED"/>
    <property type="match status" value="1"/>
</dbReference>
<accession>A0A830EWJ7</accession>
<comment type="caution">
    <text evidence="4">The sequence shown here is derived from an EMBL/GenBank/DDBJ whole genome shotgun (WGS) entry which is preliminary data.</text>
</comment>
<dbReference type="Proteomes" id="UP000614221">
    <property type="component" value="Unassembled WGS sequence"/>
</dbReference>
<name>A0A830EWJ7_9EURY</name>
<evidence type="ECO:0000313" key="4">
    <source>
        <dbReference type="EMBL" id="GGK82112.1"/>
    </source>
</evidence>
<sequence length="402" mass="42872">MCLDTTHPEWLYTAPKFKTVAVDSEPTVAPTRRTVLASGGPALGSLTAVSGCLGAAGDADVSCPPSVPTDASLRIGFVGDVMLGRSVDERWHDDSDGPTAVWGSMLGRLQSLDGLVTNLECCVSDRGEPRPGRTFHFRASPEWAVAALDRAGVSCAGLANNHLLDFGPVALTDTPAHLADAGIASAGAGVDRERAFEPAVVDIADLSVAVVAVTDQSPSYAADGDSPGTAYAPLDPNHPLTRRRVGDALAAARDADPDLLVVTVHWGPNWVTEPSETQQAFARWLVDNGADVVHGHSAHVVQGIEVYRGRPIMYDTGNFVDDYAIKDGYHNDRSFLFELHIEDGRLAALELTPVENAYTQVRYADDAVAEWLRKTVRERSRPFGTTIERDGGGLRIPLSCPA</sequence>
<evidence type="ECO:0000259" key="3">
    <source>
        <dbReference type="SMART" id="SM00854"/>
    </source>
</evidence>
<dbReference type="Gene3D" id="3.60.21.10">
    <property type="match status" value="1"/>
</dbReference>
<evidence type="ECO:0000256" key="1">
    <source>
        <dbReference type="ARBA" id="ARBA00005662"/>
    </source>
</evidence>
<dbReference type="CDD" id="cd07381">
    <property type="entry name" value="MPP_CapA"/>
    <property type="match status" value="1"/>
</dbReference>
<reference evidence="4" key="1">
    <citation type="journal article" date="2014" name="Int. J. Syst. Evol. Microbiol.">
        <title>Complete genome sequence of Corynebacterium casei LMG S-19264T (=DSM 44701T), isolated from a smear-ripened cheese.</title>
        <authorList>
            <consortium name="US DOE Joint Genome Institute (JGI-PGF)"/>
            <person name="Walter F."/>
            <person name="Albersmeier A."/>
            <person name="Kalinowski J."/>
            <person name="Ruckert C."/>
        </authorList>
    </citation>
    <scope>NUCLEOTIDE SEQUENCE</scope>
    <source>
        <strain evidence="4">JCM 19018</strain>
    </source>
</reference>
<evidence type="ECO:0000256" key="2">
    <source>
        <dbReference type="SAM" id="MobiDB-lite"/>
    </source>
</evidence>
<feature type="region of interest" description="Disordered" evidence="2">
    <location>
        <begin position="218"/>
        <end position="239"/>
    </location>
</feature>